<protein>
    <submittedName>
        <fullName evidence="1">Uncharacterized protein</fullName>
    </submittedName>
</protein>
<dbReference type="EMBL" id="SUNH01000007">
    <property type="protein sequence ID" value="TJZ85790.1"/>
    <property type="molecule type" value="Genomic_DNA"/>
</dbReference>
<gene>
    <name evidence="1" type="ORF">FA740_05160</name>
</gene>
<name>A0A4U0QVN0_9RHOB</name>
<organism evidence="1 2">
    <name type="scientific">Paracoccus hibiscisoli</name>
    <dbReference type="NCBI Taxonomy" id="2023261"/>
    <lineage>
        <taxon>Bacteria</taxon>
        <taxon>Pseudomonadati</taxon>
        <taxon>Pseudomonadota</taxon>
        <taxon>Alphaproteobacteria</taxon>
        <taxon>Rhodobacterales</taxon>
        <taxon>Paracoccaceae</taxon>
        <taxon>Paracoccus</taxon>
    </lineage>
</organism>
<dbReference type="AlphaFoldDB" id="A0A4U0QVN0"/>
<dbReference type="OrthoDB" id="7876858at2"/>
<evidence type="ECO:0000313" key="2">
    <source>
        <dbReference type="Proteomes" id="UP000306223"/>
    </source>
</evidence>
<comment type="caution">
    <text evidence="1">The sequence shown here is derived from an EMBL/GenBank/DDBJ whole genome shotgun (WGS) entry which is preliminary data.</text>
</comment>
<dbReference type="RefSeq" id="WP_136855715.1">
    <property type="nucleotide sequence ID" value="NZ_SUNH01000007.1"/>
</dbReference>
<reference evidence="1 2" key="1">
    <citation type="submission" date="2019-04" db="EMBL/GenBank/DDBJ databases">
        <authorList>
            <person name="Li J."/>
        </authorList>
    </citation>
    <scope>NUCLEOTIDE SEQUENCE [LARGE SCALE GENOMIC DNA]</scope>
    <source>
        <strain evidence="1 2">CCTCC AB2016182</strain>
    </source>
</reference>
<keyword evidence="2" id="KW-1185">Reference proteome</keyword>
<accession>A0A4U0QVN0</accession>
<sequence length="73" mass="8106">MTAHARQAISPAFVARLERALMIAARAVDHDAQALPIFERIDRELEAARLMVAAREMNSPVERARALLKGRIA</sequence>
<dbReference type="Proteomes" id="UP000306223">
    <property type="component" value="Unassembled WGS sequence"/>
</dbReference>
<proteinExistence type="predicted"/>
<evidence type="ECO:0000313" key="1">
    <source>
        <dbReference type="EMBL" id="TJZ85790.1"/>
    </source>
</evidence>